<reference evidence="2" key="1">
    <citation type="submission" date="2016-10" db="EMBL/GenBank/DDBJ databases">
        <authorList>
            <person name="Varghese N."/>
        </authorList>
    </citation>
    <scope>NUCLEOTIDE SEQUENCE [LARGE SCALE GENOMIC DNA]</scope>
    <source>
        <strain evidence="2">GAS106B</strain>
    </source>
</reference>
<protein>
    <submittedName>
        <fullName evidence="1">Uncharacterized protein</fullName>
    </submittedName>
</protein>
<keyword evidence="2" id="KW-1185">Reference proteome</keyword>
<dbReference type="AlphaFoldDB" id="A0A1H1IIP7"/>
<accession>A0A1H1IIP7</accession>
<gene>
    <name evidence="1" type="ORF">SAMN05443245_5233</name>
</gene>
<dbReference type="RefSeq" id="WP_171910309.1">
    <property type="nucleotide sequence ID" value="NZ_FNKP01000002.1"/>
</dbReference>
<name>A0A1H1IIP7_9BURK</name>
<proteinExistence type="predicted"/>
<sequence>MTADEARDKIDGAIEHIAKDIADGRTVSLEATGDQIRVTIDPPVILASSVD</sequence>
<organism evidence="1 2">
    <name type="scientific">Paraburkholderia fungorum</name>
    <dbReference type="NCBI Taxonomy" id="134537"/>
    <lineage>
        <taxon>Bacteria</taxon>
        <taxon>Pseudomonadati</taxon>
        <taxon>Pseudomonadota</taxon>
        <taxon>Betaproteobacteria</taxon>
        <taxon>Burkholderiales</taxon>
        <taxon>Burkholderiaceae</taxon>
        <taxon>Paraburkholderia</taxon>
    </lineage>
</organism>
<dbReference type="Proteomes" id="UP000183487">
    <property type="component" value="Unassembled WGS sequence"/>
</dbReference>
<evidence type="ECO:0000313" key="2">
    <source>
        <dbReference type="Proteomes" id="UP000183487"/>
    </source>
</evidence>
<evidence type="ECO:0000313" key="1">
    <source>
        <dbReference type="EMBL" id="SDR37510.1"/>
    </source>
</evidence>
<dbReference type="EMBL" id="FNKP01000002">
    <property type="protein sequence ID" value="SDR37510.1"/>
    <property type="molecule type" value="Genomic_DNA"/>
</dbReference>